<feature type="region of interest" description="Disordered" evidence="5">
    <location>
        <begin position="83"/>
        <end position="103"/>
    </location>
</feature>
<dbReference type="PANTHER" id="PTHR13501">
    <property type="entry name" value="CHLOROPLAST 50S RIBOSOMAL PROTEIN L22-RELATED"/>
    <property type="match status" value="1"/>
</dbReference>
<evidence type="ECO:0008006" key="8">
    <source>
        <dbReference type="Google" id="ProtNLM"/>
    </source>
</evidence>
<evidence type="ECO:0000256" key="2">
    <source>
        <dbReference type="ARBA" id="ARBA00022980"/>
    </source>
</evidence>
<dbReference type="OrthoDB" id="416470at2759"/>
<dbReference type="KEGG" id="ctp:CTRG_00470"/>
<protein>
    <recommendedName>
        <fullName evidence="8">Ribosomal protein L22</fullName>
    </recommendedName>
</protein>
<organism evidence="6 7">
    <name type="scientific">Candida tropicalis (strain ATCC MYA-3404 / T1)</name>
    <name type="common">Yeast</name>
    <dbReference type="NCBI Taxonomy" id="294747"/>
    <lineage>
        <taxon>Eukaryota</taxon>
        <taxon>Fungi</taxon>
        <taxon>Dikarya</taxon>
        <taxon>Ascomycota</taxon>
        <taxon>Saccharomycotina</taxon>
        <taxon>Pichiomycetes</taxon>
        <taxon>Debaryomycetaceae</taxon>
        <taxon>Candida/Lodderomyces clade</taxon>
        <taxon>Candida</taxon>
    </lineage>
</organism>
<dbReference type="SUPFAM" id="SSF54843">
    <property type="entry name" value="Ribosomal protein L22"/>
    <property type="match status" value="1"/>
</dbReference>
<dbReference type="PANTHER" id="PTHR13501:SF8">
    <property type="entry name" value="LARGE RIBOSOMAL SUBUNIT PROTEIN UL22M"/>
    <property type="match status" value="1"/>
</dbReference>
<proteinExistence type="inferred from homology"/>
<evidence type="ECO:0000256" key="4">
    <source>
        <dbReference type="RuleBase" id="RU004005"/>
    </source>
</evidence>
<evidence type="ECO:0000256" key="5">
    <source>
        <dbReference type="SAM" id="MobiDB-lite"/>
    </source>
</evidence>
<dbReference type="FunFam" id="3.90.470.10:FF:000022">
    <property type="entry name" value="Mitochondrial ribosomal protein"/>
    <property type="match status" value="1"/>
</dbReference>
<evidence type="ECO:0000256" key="3">
    <source>
        <dbReference type="ARBA" id="ARBA00023274"/>
    </source>
</evidence>
<dbReference type="Proteomes" id="UP000002037">
    <property type="component" value="Unassembled WGS sequence"/>
</dbReference>
<evidence type="ECO:0000313" key="6">
    <source>
        <dbReference type="EMBL" id="EER35731.1"/>
    </source>
</evidence>
<dbReference type="RefSeq" id="XP_002545689.1">
    <property type="nucleotide sequence ID" value="XM_002545643.1"/>
</dbReference>
<dbReference type="AlphaFoldDB" id="C5M331"/>
<dbReference type="Pfam" id="PF00237">
    <property type="entry name" value="Ribosomal_L22"/>
    <property type="match status" value="1"/>
</dbReference>
<comment type="similarity">
    <text evidence="1 4">Belongs to the universal ribosomal protein uL22 family.</text>
</comment>
<dbReference type="GO" id="GO:0005762">
    <property type="term" value="C:mitochondrial large ribosomal subunit"/>
    <property type="evidence" value="ECO:0007669"/>
    <property type="project" value="EnsemblFungi"/>
</dbReference>
<dbReference type="eggNOG" id="KOG1711">
    <property type="taxonomic scope" value="Eukaryota"/>
</dbReference>
<dbReference type="HOGENOM" id="CLU_081667_0_0_1"/>
<name>C5M331_CANTT</name>
<sequence length="320" mass="37732">MKKRERERKKKLEKSKKIFSSGIKPFERWSIINMNRFSIITRPLIRSAHTLKVFNPIPVRFITTTTPKLASLLGDITENKIEPQSTQAVETTDEETRKSQVTPENDQELINFYEKKAEGVQVKVENYIHPLKIALFNKNVEMNGFFKNGQVLDHEGKKYKFTLTKQEIDILEPSIYLQSYRIKSSMKKATIVNRMVRKFNVKLAINQLHFNSKKMATELEKLLKKGLEEAKILNMNENELYIDQLWTGSDGNWRKRIDFKGRGRHGILHHRYVHLKCVLKTQQTLDRLAWEKNQKELHSKPSTPLNNEPLNIKVRGWYKW</sequence>
<accession>C5M331</accession>
<evidence type="ECO:0000313" key="7">
    <source>
        <dbReference type="Proteomes" id="UP000002037"/>
    </source>
</evidence>
<dbReference type="GO" id="GO:0006412">
    <property type="term" value="P:translation"/>
    <property type="evidence" value="ECO:0007669"/>
    <property type="project" value="InterPro"/>
</dbReference>
<keyword evidence="2 4" id="KW-0689">Ribosomal protein</keyword>
<dbReference type="InterPro" id="IPR001063">
    <property type="entry name" value="Ribosomal_uL22"/>
</dbReference>
<dbReference type="Gene3D" id="3.90.470.10">
    <property type="entry name" value="Ribosomal protein L22/L17"/>
    <property type="match status" value="1"/>
</dbReference>
<gene>
    <name evidence="6" type="ORF">CTRG_00470</name>
</gene>
<dbReference type="InterPro" id="IPR036394">
    <property type="entry name" value="Ribosomal_uL22_sf"/>
</dbReference>
<keyword evidence="3 4" id="KW-0687">Ribonucleoprotein</keyword>
<dbReference type="EMBL" id="GG692395">
    <property type="protein sequence ID" value="EER35731.1"/>
    <property type="molecule type" value="Genomic_DNA"/>
</dbReference>
<evidence type="ECO:0000256" key="1">
    <source>
        <dbReference type="ARBA" id="ARBA00009451"/>
    </source>
</evidence>
<dbReference type="GeneID" id="8298181"/>
<dbReference type="InterPro" id="IPR047867">
    <property type="entry name" value="Ribosomal_uL22_bac/org-type"/>
</dbReference>
<dbReference type="STRING" id="294747.C5M331"/>
<keyword evidence="7" id="KW-1185">Reference proteome</keyword>
<dbReference type="VEuPathDB" id="FungiDB:CTRG_00470"/>
<reference evidence="6 7" key="1">
    <citation type="journal article" date="2009" name="Nature">
        <title>Evolution of pathogenicity and sexual reproduction in eight Candida genomes.</title>
        <authorList>
            <person name="Butler G."/>
            <person name="Rasmussen M.D."/>
            <person name="Lin M.F."/>
            <person name="Santos M.A."/>
            <person name="Sakthikumar S."/>
            <person name="Munro C.A."/>
            <person name="Rheinbay E."/>
            <person name="Grabherr M."/>
            <person name="Forche A."/>
            <person name="Reedy J.L."/>
            <person name="Agrafioti I."/>
            <person name="Arnaud M.B."/>
            <person name="Bates S."/>
            <person name="Brown A.J."/>
            <person name="Brunke S."/>
            <person name="Costanzo M.C."/>
            <person name="Fitzpatrick D.A."/>
            <person name="de Groot P.W."/>
            <person name="Harris D."/>
            <person name="Hoyer L.L."/>
            <person name="Hube B."/>
            <person name="Klis F.M."/>
            <person name="Kodira C."/>
            <person name="Lennard N."/>
            <person name="Logue M.E."/>
            <person name="Martin R."/>
            <person name="Neiman A.M."/>
            <person name="Nikolaou E."/>
            <person name="Quail M.A."/>
            <person name="Quinn J."/>
            <person name="Santos M.C."/>
            <person name="Schmitzberger F.F."/>
            <person name="Sherlock G."/>
            <person name="Shah P."/>
            <person name="Silverstein K.A."/>
            <person name="Skrzypek M.S."/>
            <person name="Soll D."/>
            <person name="Staggs R."/>
            <person name="Stansfield I."/>
            <person name="Stumpf M.P."/>
            <person name="Sudbery P.E."/>
            <person name="Srikantha T."/>
            <person name="Zeng Q."/>
            <person name="Berman J."/>
            <person name="Berriman M."/>
            <person name="Heitman J."/>
            <person name="Gow N.A."/>
            <person name="Lorenz M.C."/>
            <person name="Birren B.W."/>
            <person name="Kellis M."/>
            <person name="Cuomo C.A."/>
        </authorList>
    </citation>
    <scope>NUCLEOTIDE SEQUENCE [LARGE SCALE GENOMIC DNA]</scope>
    <source>
        <strain evidence="7">ATCC MYA-3404 / T1</strain>
    </source>
</reference>
<dbReference type="GO" id="GO:0003735">
    <property type="term" value="F:structural constituent of ribosome"/>
    <property type="evidence" value="ECO:0007669"/>
    <property type="project" value="EnsemblFungi"/>
</dbReference>